<dbReference type="GO" id="GO:0016810">
    <property type="term" value="F:hydrolase activity, acting on carbon-nitrogen (but not peptide) bonds"/>
    <property type="evidence" value="ECO:0007669"/>
    <property type="project" value="InterPro"/>
</dbReference>
<name>A0A845ML90_9PROT</name>
<keyword evidence="5" id="KW-0472">Membrane</keyword>
<evidence type="ECO:0000256" key="5">
    <source>
        <dbReference type="SAM" id="Phobius"/>
    </source>
</evidence>
<organism evidence="7 8">
    <name type="scientific">Sneathiella chungangensis</name>
    <dbReference type="NCBI Taxonomy" id="1418234"/>
    <lineage>
        <taxon>Bacteria</taxon>
        <taxon>Pseudomonadati</taxon>
        <taxon>Pseudomonadota</taxon>
        <taxon>Alphaproteobacteria</taxon>
        <taxon>Sneathiellales</taxon>
        <taxon>Sneathiellaceae</taxon>
        <taxon>Sneathiella</taxon>
    </lineage>
</organism>
<comment type="function">
    <text evidence="1">Is involved in generating a small heat-stable compound (Nod), an acylated oligomer of N-acetylglucosamine, that stimulates mitosis in various plant protoplasts.</text>
</comment>
<evidence type="ECO:0000259" key="6">
    <source>
        <dbReference type="PROSITE" id="PS51677"/>
    </source>
</evidence>
<dbReference type="Proteomes" id="UP000445696">
    <property type="component" value="Unassembled WGS sequence"/>
</dbReference>
<dbReference type="InterPro" id="IPR002509">
    <property type="entry name" value="NODB_dom"/>
</dbReference>
<comment type="similarity">
    <text evidence="2">Belongs to the polysaccharide deacetylase family.</text>
</comment>
<evidence type="ECO:0000256" key="4">
    <source>
        <dbReference type="ARBA" id="ARBA00032976"/>
    </source>
</evidence>
<keyword evidence="8" id="KW-1185">Reference proteome</keyword>
<feature type="transmembrane region" description="Helical" evidence="5">
    <location>
        <begin position="6"/>
        <end position="25"/>
    </location>
</feature>
<dbReference type="AlphaFoldDB" id="A0A845ML90"/>
<comment type="caution">
    <text evidence="7">The sequence shown here is derived from an EMBL/GenBank/DDBJ whole genome shotgun (WGS) entry which is preliminary data.</text>
</comment>
<dbReference type="EMBL" id="WTVA01000015">
    <property type="protein sequence ID" value="MZR23976.1"/>
    <property type="molecule type" value="Genomic_DNA"/>
</dbReference>
<evidence type="ECO:0000256" key="1">
    <source>
        <dbReference type="ARBA" id="ARBA00003236"/>
    </source>
</evidence>
<dbReference type="PROSITE" id="PS51677">
    <property type="entry name" value="NODB"/>
    <property type="match status" value="1"/>
</dbReference>
<evidence type="ECO:0000313" key="8">
    <source>
        <dbReference type="Proteomes" id="UP000445696"/>
    </source>
</evidence>
<protein>
    <recommendedName>
        <fullName evidence="3">Chitooligosaccharide deacetylase</fullName>
    </recommendedName>
    <alternativeName>
        <fullName evidence="4">Nodulation protein B</fullName>
    </alternativeName>
</protein>
<keyword evidence="5" id="KW-0812">Transmembrane</keyword>
<dbReference type="Gene3D" id="3.20.20.370">
    <property type="entry name" value="Glycoside hydrolase/deacetylase"/>
    <property type="match status" value="1"/>
</dbReference>
<dbReference type="SUPFAM" id="SSF88713">
    <property type="entry name" value="Glycoside hydrolase/deacetylase"/>
    <property type="match status" value="1"/>
</dbReference>
<dbReference type="GO" id="GO:0005975">
    <property type="term" value="P:carbohydrate metabolic process"/>
    <property type="evidence" value="ECO:0007669"/>
    <property type="project" value="InterPro"/>
</dbReference>
<keyword evidence="5" id="KW-1133">Transmembrane helix</keyword>
<dbReference type="Pfam" id="PF01522">
    <property type="entry name" value="Polysacc_deac_1"/>
    <property type="match status" value="1"/>
</dbReference>
<evidence type="ECO:0000256" key="2">
    <source>
        <dbReference type="ARBA" id="ARBA00010973"/>
    </source>
</evidence>
<dbReference type="RefSeq" id="WP_161340442.1">
    <property type="nucleotide sequence ID" value="NZ_JBHSDG010000003.1"/>
</dbReference>
<dbReference type="InterPro" id="IPR011330">
    <property type="entry name" value="Glyco_hydro/deAcase_b/a-brl"/>
</dbReference>
<sequence length="234" mass="26236">MLAVVGLGLAIVAAAGLWIILPYLYRMRKVKQLERLCRATNTLVLTYDDGPSTNFTSELLDLLAEYDAPATFFALGVQVDNNSNVVPQIVAKGHEVGSHSYAHLNAWKRMPWKVAADIEAGFASLRRQNVPIEYFRPPNGKITLATLLQTLFKGRKMAWWTIDSTDTKPQTIPVDELAETVKNAGGGVILLHDFERKTDKERNRFVLDATRKLLEMAKAENYSVRTFGQLMRDA</sequence>
<reference evidence="7 8" key="1">
    <citation type="journal article" date="2014" name="Int. J. Syst. Evol. Microbiol.">
        <title>Sneathiella chungangensis sp. nov., isolated from a marine sand, and emended description of the genus Sneathiella.</title>
        <authorList>
            <person name="Siamphan C."/>
            <person name="Kim H."/>
            <person name="Lee J.S."/>
            <person name="Kim W."/>
        </authorList>
    </citation>
    <scope>NUCLEOTIDE SEQUENCE [LARGE SCALE GENOMIC DNA]</scope>
    <source>
        <strain evidence="7 8">KCTC 32476</strain>
    </source>
</reference>
<dbReference type="InterPro" id="IPR050248">
    <property type="entry name" value="Polysacc_deacetylase_ArnD"/>
</dbReference>
<evidence type="ECO:0000313" key="7">
    <source>
        <dbReference type="EMBL" id="MZR23976.1"/>
    </source>
</evidence>
<feature type="domain" description="NodB homology" evidence="6">
    <location>
        <begin position="41"/>
        <end position="225"/>
    </location>
</feature>
<dbReference type="PANTHER" id="PTHR10587">
    <property type="entry name" value="GLYCOSYL TRANSFERASE-RELATED"/>
    <property type="match status" value="1"/>
</dbReference>
<dbReference type="OrthoDB" id="276604at2"/>
<accession>A0A845ML90</accession>
<evidence type="ECO:0000256" key="3">
    <source>
        <dbReference type="ARBA" id="ARBA00020071"/>
    </source>
</evidence>
<proteinExistence type="inferred from homology"/>
<gene>
    <name evidence="7" type="ORF">GQF03_16700</name>
</gene>